<evidence type="ECO:0000313" key="2">
    <source>
        <dbReference type="EMBL" id="KAF9610072.1"/>
    </source>
</evidence>
<organism evidence="2 3">
    <name type="scientific">Coptis chinensis</name>
    <dbReference type="NCBI Taxonomy" id="261450"/>
    <lineage>
        <taxon>Eukaryota</taxon>
        <taxon>Viridiplantae</taxon>
        <taxon>Streptophyta</taxon>
        <taxon>Embryophyta</taxon>
        <taxon>Tracheophyta</taxon>
        <taxon>Spermatophyta</taxon>
        <taxon>Magnoliopsida</taxon>
        <taxon>Ranunculales</taxon>
        <taxon>Ranunculaceae</taxon>
        <taxon>Coptidoideae</taxon>
        <taxon>Coptis</taxon>
    </lineage>
</organism>
<dbReference type="AlphaFoldDB" id="A0A835LYU8"/>
<evidence type="ECO:0000313" key="3">
    <source>
        <dbReference type="Proteomes" id="UP000631114"/>
    </source>
</evidence>
<name>A0A835LYU8_9MAGN</name>
<feature type="compositionally biased region" description="Basic and acidic residues" evidence="1">
    <location>
        <begin position="25"/>
        <end position="36"/>
    </location>
</feature>
<dbReference type="OrthoDB" id="8062037at2759"/>
<dbReference type="EMBL" id="JADFTS010000004">
    <property type="protein sequence ID" value="KAF9610072.1"/>
    <property type="molecule type" value="Genomic_DNA"/>
</dbReference>
<feature type="compositionally biased region" description="Polar residues" evidence="1">
    <location>
        <begin position="9"/>
        <end position="24"/>
    </location>
</feature>
<evidence type="ECO:0000256" key="1">
    <source>
        <dbReference type="SAM" id="MobiDB-lite"/>
    </source>
</evidence>
<accession>A0A835LYU8</accession>
<gene>
    <name evidence="2" type="ORF">IFM89_019912</name>
</gene>
<comment type="caution">
    <text evidence="2">The sequence shown here is derived from an EMBL/GenBank/DDBJ whole genome shotgun (WGS) entry which is preliminary data.</text>
</comment>
<keyword evidence="3" id="KW-1185">Reference proteome</keyword>
<protein>
    <submittedName>
        <fullName evidence="2">Uncharacterized protein</fullName>
    </submittedName>
</protein>
<feature type="non-terminal residue" evidence="2">
    <location>
        <position position="1"/>
    </location>
</feature>
<feature type="region of interest" description="Disordered" evidence="1">
    <location>
        <begin position="1"/>
        <end position="36"/>
    </location>
</feature>
<sequence>ITSNHETHLNSNSSLQRNASNQNFQEDKLEAAAREAKQRLHKKLRFQWKLESKRHSYRGLWIKEGEPEEVQLGKAWMESIRPR</sequence>
<proteinExistence type="predicted"/>
<reference evidence="2 3" key="1">
    <citation type="submission" date="2020-10" db="EMBL/GenBank/DDBJ databases">
        <title>The Coptis chinensis genome and diversification of protoberbering-type alkaloids.</title>
        <authorList>
            <person name="Wang B."/>
            <person name="Shu S."/>
            <person name="Song C."/>
            <person name="Liu Y."/>
        </authorList>
    </citation>
    <scope>NUCLEOTIDE SEQUENCE [LARGE SCALE GENOMIC DNA]</scope>
    <source>
        <strain evidence="2">HL-2020</strain>
        <tissue evidence="2">Leaf</tissue>
    </source>
</reference>
<dbReference type="Proteomes" id="UP000631114">
    <property type="component" value="Unassembled WGS sequence"/>
</dbReference>